<proteinExistence type="predicted"/>
<protein>
    <submittedName>
        <fullName evidence="1">Uncharacterized protein</fullName>
    </submittedName>
</protein>
<organism evidence="1 2">
    <name type="scientific">Enterococcus casseliflavus</name>
    <name type="common">Enterococcus flavescens</name>
    <dbReference type="NCBI Taxonomy" id="37734"/>
    <lineage>
        <taxon>Bacteria</taxon>
        <taxon>Bacillati</taxon>
        <taxon>Bacillota</taxon>
        <taxon>Bacilli</taxon>
        <taxon>Lactobacillales</taxon>
        <taxon>Enterococcaceae</taxon>
        <taxon>Enterococcus</taxon>
    </lineage>
</organism>
<dbReference type="EMBL" id="JARQDZ010000003">
    <property type="protein sequence ID" value="MDT2982742.1"/>
    <property type="molecule type" value="Genomic_DNA"/>
</dbReference>
<sequence length="86" mass="9981">MKITVDLNSVVPIAVIDAVNEMMYPLRVIELSDDPNEFLKQLRIYINEYSDEFSEILKQQFMVRVTERVAFDLKTQGISIVPKEDS</sequence>
<dbReference type="RefSeq" id="WP_142974169.1">
    <property type="nucleotide sequence ID" value="NZ_CABGTX010000004.1"/>
</dbReference>
<gene>
    <name evidence="1" type="ORF">P7I34_08720</name>
</gene>
<comment type="caution">
    <text evidence="1">The sequence shown here is derived from an EMBL/GenBank/DDBJ whole genome shotgun (WGS) entry which is preliminary data.</text>
</comment>
<dbReference type="Proteomes" id="UP001253851">
    <property type="component" value="Unassembled WGS sequence"/>
</dbReference>
<dbReference type="AlphaFoldDB" id="A0ABD5FKE6"/>
<evidence type="ECO:0000313" key="2">
    <source>
        <dbReference type="Proteomes" id="UP001253851"/>
    </source>
</evidence>
<accession>A0ABD5FKE6</accession>
<name>A0ABD5FKE6_ENTCA</name>
<evidence type="ECO:0000313" key="1">
    <source>
        <dbReference type="EMBL" id="MDT2982742.1"/>
    </source>
</evidence>
<reference evidence="1 2" key="1">
    <citation type="submission" date="2023-03" db="EMBL/GenBank/DDBJ databases">
        <authorList>
            <person name="Shen W."/>
            <person name="Cai J."/>
        </authorList>
    </citation>
    <scope>NUCLEOTIDE SEQUENCE [LARGE SCALE GENOMIC DNA]</scope>
    <source>
        <strain evidence="1 2">B516</strain>
    </source>
</reference>